<evidence type="ECO:0000259" key="4">
    <source>
        <dbReference type="Pfam" id="PF02576"/>
    </source>
</evidence>
<evidence type="ECO:0000259" key="5">
    <source>
        <dbReference type="Pfam" id="PF17384"/>
    </source>
</evidence>
<dbReference type="CDD" id="cd01734">
    <property type="entry name" value="YlxS_C"/>
    <property type="match status" value="1"/>
</dbReference>
<gene>
    <name evidence="3 6" type="primary">rimP</name>
    <name evidence="6" type="ORF">GCM10009126_04110</name>
</gene>
<reference evidence="6 7" key="1">
    <citation type="journal article" date="2019" name="Int. J. Syst. Evol. Microbiol.">
        <title>The Global Catalogue of Microorganisms (GCM) 10K type strain sequencing project: providing services to taxonomists for standard genome sequencing and annotation.</title>
        <authorList>
            <consortium name="The Broad Institute Genomics Platform"/>
            <consortium name="The Broad Institute Genome Sequencing Center for Infectious Disease"/>
            <person name="Wu L."/>
            <person name="Ma J."/>
        </authorList>
    </citation>
    <scope>NUCLEOTIDE SEQUENCE [LARGE SCALE GENOMIC DNA]</scope>
    <source>
        <strain evidence="6 7">JCM 16242</strain>
    </source>
</reference>
<dbReference type="InterPro" id="IPR028998">
    <property type="entry name" value="RimP_C"/>
</dbReference>
<evidence type="ECO:0000256" key="3">
    <source>
        <dbReference type="HAMAP-Rule" id="MF_01077"/>
    </source>
</evidence>
<feature type="domain" description="Ribosome maturation factor RimP N-terminal" evidence="4">
    <location>
        <begin position="11"/>
        <end position="90"/>
    </location>
</feature>
<dbReference type="RefSeq" id="WP_343879653.1">
    <property type="nucleotide sequence ID" value="NZ_BAAAFO010000001.1"/>
</dbReference>
<keyword evidence="1 3" id="KW-0963">Cytoplasm</keyword>
<evidence type="ECO:0000256" key="2">
    <source>
        <dbReference type="ARBA" id="ARBA00022517"/>
    </source>
</evidence>
<organism evidence="6 7">
    <name type="scientific">Rhodanobacter caeni</name>
    <dbReference type="NCBI Taxonomy" id="657654"/>
    <lineage>
        <taxon>Bacteria</taxon>
        <taxon>Pseudomonadati</taxon>
        <taxon>Pseudomonadota</taxon>
        <taxon>Gammaproteobacteria</taxon>
        <taxon>Lysobacterales</taxon>
        <taxon>Rhodanobacteraceae</taxon>
        <taxon>Rhodanobacter</taxon>
    </lineage>
</organism>
<dbReference type="PANTHER" id="PTHR33867:SF1">
    <property type="entry name" value="RIBOSOME MATURATION FACTOR RIMP"/>
    <property type="match status" value="1"/>
</dbReference>
<dbReference type="Pfam" id="PF17384">
    <property type="entry name" value="DUF150_C"/>
    <property type="match status" value="1"/>
</dbReference>
<dbReference type="InterPro" id="IPR035956">
    <property type="entry name" value="RimP_N_sf"/>
</dbReference>
<keyword evidence="7" id="KW-1185">Reference proteome</keyword>
<dbReference type="InterPro" id="IPR003728">
    <property type="entry name" value="Ribosome_maturation_RimP"/>
</dbReference>
<evidence type="ECO:0000256" key="1">
    <source>
        <dbReference type="ARBA" id="ARBA00022490"/>
    </source>
</evidence>
<dbReference type="InterPro" id="IPR028989">
    <property type="entry name" value="RimP_N"/>
</dbReference>
<comment type="function">
    <text evidence="3">Required for maturation of 30S ribosomal subunits.</text>
</comment>
<dbReference type="InterPro" id="IPR036847">
    <property type="entry name" value="RimP_C_sf"/>
</dbReference>
<dbReference type="EMBL" id="BAAAFO010000001">
    <property type="protein sequence ID" value="GAA0241640.1"/>
    <property type="molecule type" value="Genomic_DNA"/>
</dbReference>
<comment type="similarity">
    <text evidence="3">Belongs to the RimP family.</text>
</comment>
<sequence length="177" mass="19152">MDTQALAQRFNEVLADLGLECLGVEFNPSQGQSTLRVYVDLLDKAGADGERREVGIEDCESASRELSALLDVEDPIPGHYVLEVSSPGIDRPLFTAAQFAKVDGQEVKVLLKAPLEGRRRLRGKLLSVEGGHIVLEAEGKTFEFDHALVESARVVPDWVALGYAPKPKPGGKSSGKK</sequence>
<comment type="caution">
    <text evidence="6">The sequence shown here is derived from an EMBL/GenBank/DDBJ whole genome shotgun (WGS) entry which is preliminary data.</text>
</comment>
<comment type="subcellular location">
    <subcellularLocation>
        <location evidence="3">Cytoplasm</location>
    </subcellularLocation>
</comment>
<dbReference type="SUPFAM" id="SSF74942">
    <property type="entry name" value="YhbC-like, C-terminal domain"/>
    <property type="match status" value="1"/>
</dbReference>
<dbReference type="HAMAP" id="MF_01077">
    <property type="entry name" value="RimP"/>
    <property type="match status" value="1"/>
</dbReference>
<dbReference type="SUPFAM" id="SSF75420">
    <property type="entry name" value="YhbC-like, N-terminal domain"/>
    <property type="match status" value="1"/>
</dbReference>
<evidence type="ECO:0000313" key="6">
    <source>
        <dbReference type="EMBL" id="GAA0241640.1"/>
    </source>
</evidence>
<proteinExistence type="inferred from homology"/>
<protein>
    <recommendedName>
        <fullName evidence="3">Ribosome maturation factor RimP</fullName>
    </recommendedName>
</protein>
<dbReference type="Gene3D" id="3.30.300.70">
    <property type="entry name" value="RimP-like superfamily, N-terminal"/>
    <property type="match status" value="1"/>
</dbReference>
<dbReference type="Gene3D" id="2.30.30.180">
    <property type="entry name" value="Ribosome maturation factor RimP, C-terminal domain"/>
    <property type="match status" value="1"/>
</dbReference>
<accession>A0ABN0U7V8</accession>
<dbReference type="Pfam" id="PF02576">
    <property type="entry name" value="RimP_N"/>
    <property type="match status" value="1"/>
</dbReference>
<dbReference type="Proteomes" id="UP001500657">
    <property type="component" value="Unassembled WGS sequence"/>
</dbReference>
<evidence type="ECO:0000313" key="7">
    <source>
        <dbReference type="Proteomes" id="UP001500657"/>
    </source>
</evidence>
<feature type="domain" description="Ribosome maturation factor RimP C-terminal" evidence="5">
    <location>
        <begin position="93"/>
        <end position="158"/>
    </location>
</feature>
<name>A0ABN0U7V8_9GAMM</name>
<dbReference type="PANTHER" id="PTHR33867">
    <property type="entry name" value="RIBOSOME MATURATION FACTOR RIMP"/>
    <property type="match status" value="1"/>
</dbReference>
<keyword evidence="2 3" id="KW-0690">Ribosome biogenesis</keyword>